<feature type="transmembrane region" description="Helical" evidence="1">
    <location>
        <begin position="58"/>
        <end position="76"/>
    </location>
</feature>
<feature type="transmembrane region" description="Helical" evidence="1">
    <location>
        <begin position="96"/>
        <end position="116"/>
    </location>
</feature>
<feature type="transmembrane region" description="Helical" evidence="1">
    <location>
        <begin position="21"/>
        <end position="38"/>
    </location>
</feature>
<keyword evidence="3" id="KW-1185">Reference proteome</keyword>
<protein>
    <submittedName>
        <fullName evidence="2">Uncharacterized protein</fullName>
    </submittedName>
</protein>
<feature type="transmembrane region" description="Helical" evidence="1">
    <location>
        <begin position="324"/>
        <end position="355"/>
    </location>
</feature>
<evidence type="ECO:0000313" key="3">
    <source>
        <dbReference type="Proteomes" id="UP000609064"/>
    </source>
</evidence>
<keyword evidence="1" id="KW-0812">Transmembrane</keyword>
<dbReference type="AlphaFoldDB" id="A0A916Z9K4"/>
<reference evidence="2" key="1">
    <citation type="journal article" date="2014" name="Int. J. Syst. Evol. Microbiol.">
        <title>Complete genome sequence of Corynebacterium casei LMG S-19264T (=DSM 44701T), isolated from a smear-ripened cheese.</title>
        <authorList>
            <consortium name="US DOE Joint Genome Institute (JGI-PGF)"/>
            <person name="Walter F."/>
            <person name="Albersmeier A."/>
            <person name="Kalinowski J."/>
            <person name="Ruckert C."/>
        </authorList>
    </citation>
    <scope>NUCLEOTIDE SEQUENCE</scope>
    <source>
        <strain evidence="2">CGMCC 1.15958</strain>
    </source>
</reference>
<feature type="transmembrane region" description="Helical" evidence="1">
    <location>
        <begin position="128"/>
        <end position="148"/>
    </location>
</feature>
<comment type="caution">
    <text evidence="2">The sequence shown here is derived from an EMBL/GenBank/DDBJ whole genome shotgun (WGS) entry which is preliminary data.</text>
</comment>
<sequence>MKTISRILSLTITKEYYRQNAVFIFAVMMFTFGFLRSSEHITIIKLVLKLPSMLALTFLVWALHTAKVMLFALRMFEAKSNEFLYNIRLFSAPKRYLALGLMQFNLIQLTFLYSLWMIKIGIEEKQFLATLSIICFNIIFILVGIIVYEYRLKHPNVVRASPKPIQNLLSRFKTPSYLFFIRYLFAKQPVLLLLSKLFTCFMLIGVCGLYPTDTYDERLLALGGLFAAAGHTVFCQQFFYYENQFLSLSRNLPLSTQQRILGYLLTYSLLLIPELIVLLRNLPDGVSYLFALQLIIFILSMIFLNHHTQYIDNVSNDAYLQRLFFAGILFLLLIMFKIPVILMALVNFSLAIFVFHKNYYESQSS</sequence>
<feature type="transmembrane region" description="Helical" evidence="1">
    <location>
        <begin position="286"/>
        <end position="304"/>
    </location>
</feature>
<feature type="transmembrane region" description="Helical" evidence="1">
    <location>
        <begin position="191"/>
        <end position="212"/>
    </location>
</feature>
<feature type="transmembrane region" description="Helical" evidence="1">
    <location>
        <begin position="260"/>
        <end position="279"/>
    </location>
</feature>
<proteinExistence type="predicted"/>
<dbReference type="Proteomes" id="UP000609064">
    <property type="component" value="Unassembled WGS sequence"/>
</dbReference>
<dbReference type="RefSeq" id="WP_188771199.1">
    <property type="nucleotide sequence ID" value="NZ_BMKK01000019.1"/>
</dbReference>
<reference evidence="2" key="2">
    <citation type="submission" date="2020-09" db="EMBL/GenBank/DDBJ databases">
        <authorList>
            <person name="Sun Q."/>
            <person name="Zhou Y."/>
        </authorList>
    </citation>
    <scope>NUCLEOTIDE SEQUENCE</scope>
    <source>
        <strain evidence="2">CGMCC 1.15958</strain>
    </source>
</reference>
<keyword evidence="1" id="KW-1133">Transmembrane helix</keyword>
<evidence type="ECO:0000256" key="1">
    <source>
        <dbReference type="SAM" id="Phobius"/>
    </source>
</evidence>
<accession>A0A916Z9K4</accession>
<gene>
    <name evidence="2" type="ORF">GCM10011514_52630</name>
</gene>
<dbReference type="EMBL" id="BMKK01000019">
    <property type="protein sequence ID" value="GGD82007.1"/>
    <property type="molecule type" value="Genomic_DNA"/>
</dbReference>
<name>A0A916Z9K4_9BACT</name>
<evidence type="ECO:0000313" key="2">
    <source>
        <dbReference type="EMBL" id="GGD82007.1"/>
    </source>
</evidence>
<keyword evidence="1" id="KW-0472">Membrane</keyword>
<organism evidence="2 3">
    <name type="scientific">Emticicia aquatilis</name>
    <dbReference type="NCBI Taxonomy" id="1537369"/>
    <lineage>
        <taxon>Bacteria</taxon>
        <taxon>Pseudomonadati</taxon>
        <taxon>Bacteroidota</taxon>
        <taxon>Cytophagia</taxon>
        <taxon>Cytophagales</taxon>
        <taxon>Leadbetterellaceae</taxon>
        <taxon>Emticicia</taxon>
    </lineage>
</organism>